<proteinExistence type="predicted"/>
<reference evidence="1" key="1">
    <citation type="submission" date="2018-05" db="EMBL/GenBank/DDBJ databases">
        <authorList>
            <person name="Lanie J.A."/>
            <person name="Ng W.-L."/>
            <person name="Kazmierczak K.M."/>
            <person name="Andrzejewski T.M."/>
            <person name="Davidsen T.M."/>
            <person name="Wayne K.J."/>
            <person name="Tettelin H."/>
            <person name="Glass J.I."/>
            <person name="Rusch D."/>
            <person name="Podicherti R."/>
            <person name="Tsui H.-C.T."/>
            <person name="Winkler M.E."/>
        </authorList>
    </citation>
    <scope>NUCLEOTIDE SEQUENCE</scope>
</reference>
<name>A0A381VVQ1_9ZZZZ</name>
<protein>
    <submittedName>
        <fullName evidence="1">Uncharacterized protein</fullName>
    </submittedName>
</protein>
<sequence>MIYLAPFSGLFIKEFMKAYKILIFLMDQKCSINSVK</sequence>
<gene>
    <name evidence="1" type="ORF">METZ01_LOCUS97230</name>
</gene>
<dbReference type="EMBL" id="UINC01009929">
    <property type="protein sequence ID" value="SVA44376.1"/>
    <property type="molecule type" value="Genomic_DNA"/>
</dbReference>
<organism evidence="1">
    <name type="scientific">marine metagenome</name>
    <dbReference type="NCBI Taxonomy" id="408172"/>
    <lineage>
        <taxon>unclassified sequences</taxon>
        <taxon>metagenomes</taxon>
        <taxon>ecological metagenomes</taxon>
    </lineage>
</organism>
<accession>A0A381VVQ1</accession>
<evidence type="ECO:0000313" key="1">
    <source>
        <dbReference type="EMBL" id="SVA44376.1"/>
    </source>
</evidence>
<dbReference type="AlphaFoldDB" id="A0A381VVQ1"/>